<evidence type="ECO:0000313" key="3">
    <source>
        <dbReference type="Proteomes" id="UP000526734"/>
    </source>
</evidence>
<dbReference type="InterPro" id="IPR029065">
    <property type="entry name" value="Enolase_C-like"/>
</dbReference>
<organism evidence="2 3">
    <name type="scientific">Amycolatopsis dendrobii</name>
    <dbReference type="NCBI Taxonomy" id="2760662"/>
    <lineage>
        <taxon>Bacteria</taxon>
        <taxon>Bacillati</taxon>
        <taxon>Actinomycetota</taxon>
        <taxon>Actinomycetes</taxon>
        <taxon>Pseudonocardiales</taxon>
        <taxon>Pseudonocardiaceae</taxon>
        <taxon>Amycolatopsis</taxon>
    </lineage>
</organism>
<dbReference type="Proteomes" id="UP000526734">
    <property type="component" value="Unassembled WGS sequence"/>
</dbReference>
<dbReference type="SUPFAM" id="SSF51604">
    <property type="entry name" value="Enolase C-terminal domain-like"/>
    <property type="match status" value="1"/>
</dbReference>
<proteinExistence type="predicted"/>
<dbReference type="AlphaFoldDB" id="A0A7W3ZBC2"/>
<dbReference type="SFLD" id="SFLDS00001">
    <property type="entry name" value="Enolase"/>
    <property type="match status" value="1"/>
</dbReference>
<dbReference type="Pfam" id="PF13378">
    <property type="entry name" value="MR_MLE_C"/>
    <property type="match status" value="1"/>
</dbReference>
<dbReference type="InterPro" id="IPR013341">
    <property type="entry name" value="Mandelate_racemase_N_dom"/>
</dbReference>
<evidence type="ECO:0000313" key="2">
    <source>
        <dbReference type="EMBL" id="MBB1154664.1"/>
    </source>
</evidence>
<dbReference type="InterPro" id="IPR036849">
    <property type="entry name" value="Enolase-like_C_sf"/>
</dbReference>
<dbReference type="Gene3D" id="3.30.390.10">
    <property type="entry name" value="Enolase-like, N-terminal domain"/>
    <property type="match status" value="1"/>
</dbReference>
<dbReference type="RefSeq" id="WP_182891731.1">
    <property type="nucleotide sequence ID" value="NZ_JACGZW010000005.1"/>
</dbReference>
<dbReference type="SFLD" id="SFLDG00179">
    <property type="entry name" value="mandelate_racemase"/>
    <property type="match status" value="1"/>
</dbReference>
<dbReference type="InterPro" id="IPR034593">
    <property type="entry name" value="DgoD-like"/>
</dbReference>
<name>A0A7W3ZBC2_9PSEU</name>
<gene>
    <name evidence="2" type="ORF">H4281_16100</name>
</gene>
<accession>A0A7W3ZBC2</accession>
<dbReference type="Pfam" id="PF02746">
    <property type="entry name" value="MR_MLE_N"/>
    <property type="match status" value="1"/>
</dbReference>
<dbReference type="SUPFAM" id="SSF54826">
    <property type="entry name" value="Enolase N-terminal domain-like"/>
    <property type="match status" value="1"/>
</dbReference>
<dbReference type="Gene3D" id="3.20.20.120">
    <property type="entry name" value="Enolase-like C-terminal domain"/>
    <property type="match status" value="1"/>
</dbReference>
<protein>
    <submittedName>
        <fullName evidence="2">Mandelate racemase/muconate lactonizing enzyme family protein</fullName>
    </submittedName>
</protein>
<comment type="caution">
    <text evidence="2">The sequence shown here is derived from an EMBL/GenBank/DDBJ whole genome shotgun (WGS) entry which is preliminary data.</text>
</comment>
<sequence length="366" mass="39522">MKIADIQLLPGTLPLDPPFDAAWDPVPRTRFDATVVKVVTDEGVVGYGSGDTMAGFEPYAELFLGQDPMAISRHVRALETIAFHAGRYWPLEIALWDVIGKVLGVPVATLFGGAADAIPAYASTGRILPAEQRAEVLAGVREQGFQAAKIRLAAEDFAGGIATMRAVREAVGPEMTLMADLNQAWRMPGDVRPSLDPAAVRRFAAALRELDVFWLEEPLPLDDRPGLRAVRDAGVRVAGGEMVRTFSELLDLAESDVLDVYQPDVALAAGMLRARTLAELVLARNRLFTPHTWSNGLGLLANLHVTAGVGGGPYLEFPYDPPVWTPQRRDFLLSAPLDIDADGLLHVPSAPGLGVEVDEERLGRKP</sequence>
<dbReference type="InterPro" id="IPR013342">
    <property type="entry name" value="Mandelate_racemase_C"/>
</dbReference>
<dbReference type="InterPro" id="IPR029017">
    <property type="entry name" value="Enolase-like_N"/>
</dbReference>
<dbReference type="EMBL" id="JACGZW010000005">
    <property type="protein sequence ID" value="MBB1154664.1"/>
    <property type="molecule type" value="Genomic_DNA"/>
</dbReference>
<keyword evidence="3" id="KW-1185">Reference proteome</keyword>
<feature type="domain" description="Mandelate racemase/muconate lactonizing enzyme C-terminal" evidence="1">
    <location>
        <begin position="129"/>
        <end position="237"/>
    </location>
</feature>
<dbReference type="CDD" id="cd03316">
    <property type="entry name" value="MR_like"/>
    <property type="match status" value="1"/>
</dbReference>
<evidence type="ECO:0000259" key="1">
    <source>
        <dbReference type="SMART" id="SM00922"/>
    </source>
</evidence>
<dbReference type="SMART" id="SM00922">
    <property type="entry name" value="MR_MLE"/>
    <property type="match status" value="1"/>
</dbReference>
<dbReference type="PANTHER" id="PTHR48080">
    <property type="entry name" value="D-GALACTONATE DEHYDRATASE-RELATED"/>
    <property type="match status" value="1"/>
</dbReference>
<reference evidence="2 3" key="1">
    <citation type="submission" date="2020-08" db="EMBL/GenBank/DDBJ databases">
        <title>Amycolatopsis sp. nov. DR6-1 isolated from Dendrobium heterocarpum.</title>
        <authorList>
            <person name="Tedsree N."/>
            <person name="Kuncharoen N."/>
            <person name="Likhitwitayawuid K."/>
            <person name="Tanasupawat S."/>
        </authorList>
    </citation>
    <scope>NUCLEOTIDE SEQUENCE [LARGE SCALE GENOMIC DNA]</scope>
    <source>
        <strain evidence="2 3">DR6-1</strain>
    </source>
</reference>